<evidence type="ECO:0000313" key="14">
    <source>
        <dbReference type="EnsemblMetazoa" id="XP_038056672.1"/>
    </source>
</evidence>
<evidence type="ECO:0000256" key="12">
    <source>
        <dbReference type="SAM" id="MobiDB-lite"/>
    </source>
</evidence>
<feature type="transmembrane region" description="Helical" evidence="13">
    <location>
        <begin position="282"/>
        <end position="304"/>
    </location>
</feature>
<feature type="transmembrane region" description="Helical" evidence="13">
    <location>
        <begin position="555"/>
        <end position="578"/>
    </location>
</feature>
<evidence type="ECO:0000256" key="5">
    <source>
        <dbReference type="ARBA" id="ARBA00022692"/>
    </source>
</evidence>
<keyword evidence="5 13" id="KW-0812">Transmembrane</keyword>
<feature type="transmembrane region" description="Helical" evidence="13">
    <location>
        <begin position="53"/>
        <end position="74"/>
    </location>
</feature>
<dbReference type="EnsemblMetazoa" id="XM_038200744.1">
    <property type="protein sequence ID" value="XP_038056672.1"/>
    <property type="gene ID" value="LOC119728486"/>
</dbReference>
<keyword evidence="8" id="KW-0406">Ion transport</keyword>
<keyword evidence="6 13" id="KW-1133">Transmembrane helix</keyword>
<reference evidence="14" key="1">
    <citation type="submission" date="2022-11" db="UniProtKB">
        <authorList>
            <consortium name="EnsemblMetazoa"/>
        </authorList>
    </citation>
    <scope>IDENTIFICATION</scope>
</reference>
<dbReference type="RefSeq" id="XP_038056672.1">
    <property type="nucleotide sequence ID" value="XM_038200744.1"/>
</dbReference>
<keyword evidence="10" id="KW-0739">Sodium transport</keyword>
<evidence type="ECO:0000256" key="6">
    <source>
        <dbReference type="ARBA" id="ARBA00022989"/>
    </source>
</evidence>
<keyword evidence="9 13" id="KW-0472">Membrane</keyword>
<comment type="subcellular location">
    <subcellularLocation>
        <location evidence="1">Cell membrane</location>
        <topology evidence="1">Multi-pass membrane protein</topology>
    </subcellularLocation>
</comment>
<dbReference type="InterPro" id="IPR001734">
    <property type="entry name" value="Na/solute_symporter"/>
</dbReference>
<dbReference type="InterPro" id="IPR051163">
    <property type="entry name" value="Sodium:Solute_Symporter_SSF"/>
</dbReference>
<dbReference type="GeneID" id="119728486"/>
<evidence type="ECO:0000256" key="1">
    <source>
        <dbReference type="ARBA" id="ARBA00004651"/>
    </source>
</evidence>
<dbReference type="GO" id="GO:0006814">
    <property type="term" value="P:sodium ion transport"/>
    <property type="evidence" value="ECO:0007669"/>
    <property type="project" value="UniProtKB-KW"/>
</dbReference>
<dbReference type="InterPro" id="IPR038377">
    <property type="entry name" value="Na/Glc_symporter_sf"/>
</dbReference>
<evidence type="ECO:0000256" key="3">
    <source>
        <dbReference type="ARBA" id="ARBA00022448"/>
    </source>
</evidence>
<dbReference type="Pfam" id="PF00474">
    <property type="entry name" value="SSF"/>
    <property type="match status" value="1"/>
</dbReference>
<evidence type="ECO:0000256" key="10">
    <source>
        <dbReference type="ARBA" id="ARBA00023201"/>
    </source>
</evidence>
<keyword evidence="7" id="KW-0915">Sodium</keyword>
<dbReference type="GO" id="GO:0015293">
    <property type="term" value="F:symporter activity"/>
    <property type="evidence" value="ECO:0007669"/>
    <property type="project" value="TreeGrafter"/>
</dbReference>
<protein>
    <recommendedName>
        <fullName evidence="16">Sodium-coupled monocarboxylate transporter 1</fullName>
    </recommendedName>
</protein>
<feature type="transmembrane region" description="Helical" evidence="13">
    <location>
        <begin position="324"/>
        <end position="349"/>
    </location>
</feature>
<keyword evidence="4" id="KW-1003">Cell membrane</keyword>
<feature type="transmembrane region" description="Helical" evidence="13">
    <location>
        <begin position="86"/>
        <end position="108"/>
    </location>
</feature>
<dbReference type="AlphaFoldDB" id="A0A913ZYN2"/>
<feature type="transmembrane region" description="Helical" evidence="13">
    <location>
        <begin position="239"/>
        <end position="261"/>
    </location>
</feature>
<evidence type="ECO:0008006" key="16">
    <source>
        <dbReference type="Google" id="ProtNLM"/>
    </source>
</evidence>
<evidence type="ECO:0000256" key="8">
    <source>
        <dbReference type="ARBA" id="ARBA00023065"/>
    </source>
</evidence>
<dbReference type="PANTHER" id="PTHR42985:SF40">
    <property type="entry name" value="LD47995P-RELATED"/>
    <property type="match status" value="1"/>
</dbReference>
<feature type="transmembrane region" description="Helical" evidence="13">
    <location>
        <begin position="380"/>
        <end position="402"/>
    </location>
</feature>
<dbReference type="OrthoDB" id="6132759at2759"/>
<feature type="transmembrane region" description="Helical" evidence="13">
    <location>
        <begin position="194"/>
        <end position="213"/>
    </location>
</feature>
<dbReference type="NCBIfam" id="TIGR00813">
    <property type="entry name" value="sss"/>
    <property type="match status" value="1"/>
</dbReference>
<feature type="region of interest" description="Disordered" evidence="12">
    <location>
        <begin position="610"/>
        <end position="664"/>
    </location>
</feature>
<proteinExistence type="inferred from homology"/>
<name>A0A913ZYN2_PATMI</name>
<dbReference type="OMA" id="FLFPCCK"/>
<evidence type="ECO:0000256" key="7">
    <source>
        <dbReference type="ARBA" id="ARBA00023053"/>
    </source>
</evidence>
<organism evidence="14 15">
    <name type="scientific">Patiria miniata</name>
    <name type="common">Bat star</name>
    <name type="synonym">Asterina miniata</name>
    <dbReference type="NCBI Taxonomy" id="46514"/>
    <lineage>
        <taxon>Eukaryota</taxon>
        <taxon>Metazoa</taxon>
        <taxon>Echinodermata</taxon>
        <taxon>Eleutherozoa</taxon>
        <taxon>Asterozoa</taxon>
        <taxon>Asteroidea</taxon>
        <taxon>Valvatacea</taxon>
        <taxon>Valvatida</taxon>
        <taxon>Asterinidae</taxon>
        <taxon>Patiria</taxon>
    </lineage>
</organism>
<evidence type="ECO:0000256" key="13">
    <source>
        <dbReference type="SAM" id="Phobius"/>
    </source>
</evidence>
<feature type="transmembrane region" description="Helical" evidence="13">
    <location>
        <begin position="408"/>
        <end position="433"/>
    </location>
</feature>
<comment type="similarity">
    <text evidence="2 11">Belongs to the sodium:solute symporter (SSF) (TC 2.A.21) family.</text>
</comment>
<feature type="compositionally biased region" description="Acidic residues" evidence="12">
    <location>
        <begin position="634"/>
        <end position="646"/>
    </location>
</feature>
<dbReference type="Proteomes" id="UP000887568">
    <property type="component" value="Unplaced"/>
</dbReference>
<dbReference type="PROSITE" id="PS50283">
    <property type="entry name" value="NA_SOLUT_SYMP_3"/>
    <property type="match status" value="1"/>
</dbReference>
<dbReference type="PANTHER" id="PTHR42985">
    <property type="entry name" value="SODIUM-COUPLED MONOCARBOXYLATE TRANSPORTER"/>
    <property type="match status" value="1"/>
</dbReference>
<keyword evidence="15" id="KW-1185">Reference proteome</keyword>
<dbReference type="Gene3D" id="1.20.1730.10">
    <property type="entry name" value="Sodium/glucose cotransporter"/>
    <property type="match status" value="1"/>
</dbReference>
<evidence type="ECO:0000313" key="15">
    <source>
        <dbReference type="Proteomes" id="UP000887568"/>
    </source>
</evidence>
<feature type="transmembrane region" description="Helical" evidence="13">
    <location>
        <begin position="12"/>
        <end position="33"/>
    </location>
</feature>
<evidence type="ECO:0000256" key="9">
    <source>
        <dbReference type="ARBA" id="ARBA00023136"/>
    </source>
</evidence>
<sequence length="664" mass="73137">MDSPSQPKFSWADYVVLGVVLAVSAVIGIFYAIRGRRKRTTNEFMVASRQMGFFPVALSLLASLFTGIYIQGMVSEVYFRGAMAPFGAIIPILVDGYISGKIFLPTFYKLRLRSVYQYLEMRFNKIVRNCCLFIGYLFMILHAGIATFAACLVLTTVSDMSFFVSVIVLSGVCTFYTALGGIKAVVWADAFQMILMYSPLIGAVVYASAKFGFPTVWDIGAEKGRLDIFNFSFDPTEYLSFWSVVVGGVFGWMPSLCILQYQVQRYNTCRDMKTAHMAMGMFLFGCEVVAILCTLAGLGVFALYGDCDPFSRDLIVFRDELLPYFAVASFSHVPGLAGLLVSGLCSAALSTVSSVINSVVTLTGEHVITKIWTEMPDSTYLVVTKLLAVFFGVLNIGMTYFMSSLGDILPTLIGLIGITSGPVMGVFILGFMFPRCNSKGALVGFFSGSSIGLWIFIGSLIFQKPPADLPLSTAGCQVELVTNGTTNSSDMYMTTSVDGLVTGTIEATGNLLLNTQGVFMNGSFGNTSEITGGFNTTAITPDDEYVFVLYRITRWWYPTITMCTVILVGLLTSLITGFNDFKKMDDILFVDWYSVFCWCRKNNQMEYELENEPAENEPAKDETENERKTWTVETEAEESVTSEPEEQQLPRVASPSNSSMTTKV</sequence>
<evidence type="ECO:0000256" key="11">
    <source>
        <dbReference type="RuleBase" id="RU362091"/>
    </source>
</evidence>
<evidence type="ECO:0000256" key="4">
    <source>
        <dbReference type="ARBA" id="ARBA00022475"/>
    </source>
</evidence>
<evidence type="ECO:0000256" key="2">
    <source>
        <dbReference type="ARBA" id="ARBA00006434"/>
    </source>
</evidence>
<feature type="transmembrane region" description="Helical" evidence="13">
    <location>
        <begin position="129"/>
        <end position="155"/>
    </location>
</feature>
<feature type="transmembrane region" description="Helical" evidence="13">
    <location>
        <begin position="440"/>
        <end position="462"/>
    </location>
</feature>
<accession>A0A913ZYN2</accession>
<feature type="transmembrane region" description="Helical" evidence="13">
    <location>
        <begin position="161"/>
        <end position="182"/>
    </location>
</feature>
<keyword evidence="3" id="KW-0813">Transport</keyword>
<feature type="compositionally biased region" description="Polar residues" evidence="12">
    <location>
        <begin position="654"/>
        <end position="664"/>
    </location>
</feature>
<feature type="compositionally biased region" description="Basic and acidic residues" evidence="12">
    <location>
        <begin position="617"/>
        <end position="630"/>
    </location>
</feature>
<dbReference type="GO" id="GO:0005886">
    <property type="term" value="C:plasma membrane"/>
    <property type="evidence" value="ECO:0007669"/>
    <property type="project" value="UniProtKB-SubCell"/>
</dbReference>